<dbReference type="EMBL" id="CP000473">
    <property type="protein sequence ID" value="ABJ84700.1"/>
    <property type="molecule type" value="Genomic_DNA"/>
</dbReference>
<dbReference type="KEGG" id="sus:Acid_3729"/>
<proteinExistence type="predicted"/>
<reference evidence="2" key="1">
    <citation type="submission" date="2006-10" db="EMBL/GenBank/DDBJ databases">
        <title>Complete sequence of Solibacter usitatus Ellin6076.</title>
        <authorList>
            <consortium name="US DOE Joint Genome Institute"/>
            <person name="Copeland A."/>
            <person name="Lucas S."/>
            <person name="Lapidus A."/>
            <person name="Barry K."/>
            <person name="Detter J.C."/>
            <person name="Glavina del Rio T."/>
            <person name="Hammon N."/>
            <person name="Israni S."/>
            <person name="Dalin E."/>
            <person name="Tice H."/>
            <person name="Pitluck S."/>
            <person name="Thompson L.S."/>
            <person name="Brettin T."/>
            <person name="Bruce D."/>
            <person name="Han C."/>
            <person name="Tapia R."/>
            <person name="Gilna P."/>
            <person name="Schmutz J."/>
            <person name="Larimer F."/>
            <person name="Land M."/>
            <person name="Hauser L."/>
            <person name="Kyrpides N."/>
            <person name="Mikhailova N."/>
            <person name="Janssen P.H."/>
            <person name="Kuske C.R."/>
            <person name="Richardson P."/>
        </authorList>
    </citation>
    <scope>NUCLEOTIDE SEQUENCE</scope>
    <source>
        <strain evidence="2">Ellin6076</strain>
    </source>
</reference>
<feature type="transmembrane region" description="Helical" evidence="1">
    <location>
        <begin position="41"/>
        <end position="59"/>
    </location>
</feature>
<accession>Q020F3</accession>
<keyword evidence="1" id="KW-1133">Transmembrane helix</keyword>
<dbReference type="AlphaFoldDB" id="Q020F3"/>
<keyword evidence="1" id="KW-0472">Membrane</keyword>
<keyword evidence="1" id="KW-0812">Transmembrane</keyword>
<gene>
    <name evidence="2" type="ordered locus">Acid_3729</name>
</gene>
<dbReference type="InParanoid" id="Q020F3"/>
<organism evidence="2">
    <name type="scientific">Solibacter usitatus (strain Ellin6076)</name>
    <dbReference type="NCBI Taxonomy" id="234267"/>
    <lineage>
        <taxon>Bacteria</taxon>
        <taxon>Pseudomonadati</taxon>
        <taxon>Acidobacteriota</taxon>
        <taxon>Terriglobia</taxon>
        <taxon>Bryobacterales</taxon>
        <taxon>Solibacteraceae</taxon>
        <taxon>Candidatus Solibacter</taxon>
    </lineage>
</organism>
<evidence type="ECO:0000313" key="2">
    <source>
        <dbReference type="EMBL" id="ABJ84700.1"/>
    </source>
</evidence>
<dbReference type="HOGENOM" id="CLU_946285_0_0_0"/>
<name>Q020F3_SOLUE</name>
<feature type="transmembrane region" description="Helical" evidence="1">
    <location>
        <begin position="65"/>
        <end position="84"/>
    </location>
</feature>
<protein>
    <submittedName>
        <fullName evidence="2">Uncharacterized protein</fullName>
    </submittedName>
</protein>
<sequence>MVYLIRQSARVLLPALLVAYLALKCWKLFKANSSQSPEEWLLALLLVGFLFTIGVVVELSSEKGGPIAIGIALAGVALSGLMTTDKHRAALDEWIDHVKASAFYDRTLTKTTAKAALLFKRADDKTTELRKLNDKVIADLIGGLRANDDPARIELLRRQRDRNYVRLRNLKQGAALCLELAPPSEEQPASDAALNAMAKERLEKLRRAELLIDRVPTMEAPSIIRRLEAHSIIQLVEWALANPADIVVEPIIGSILTNCLLAVLALLGGRLNHQLSVTQEHENVIMMPARRKAG</sequence>
<evidence type="ECO:0000256" key="1">
    <source>
        <dbReference type="SAM" id="Phobius"/>
    </source>
</evidence>